<dbReference type="RefSeq" id="WP_269445230.1">
    <property type="nucleotide sequence ID" value="NZ_CP097463.1"/>
</dbReference>
<organism evidence="4 5">
    <name type="scientific">Jatrophihabitans cynanchi</name>
    <dbReference type="NCBI Taxonomy" id="2944128"/>
    <lineage>
        <taxon>Bacteria</taxon>
        <taxon>Bacillati</taxon>
        <taxon>Actinomycetota</taxon>
        <taxon>Actinomycetes</taxon>
        <taxon>Jatrophihabitantales</taxon>
        <taxon>Jatrophihabitantaceae</taxon>
        <taxon>Jatrophihabitans</taxon>
    </lineage>
</organism>
<proteinExistence type="predicted"/>
<reference evidence="4" key="1">
    <citation type="submission" date="2022-05" db="EMBL/GenBank/DDBJ databases">
        <title>Jatrophihabitans sp. SB3-54 whole genome sequence.</title>
        <authorList>
            <person name="Suh M.K."/>
            <person name="Eom M.K."/>
            <person name="Kim J.S."/>
            <person name="Kim H.S."/>
            <person name="Do H.E."/>
            <person name="Shin Y.K."/>
            <person name="Lee J.-S."/>
        </authorList>
    </citation>
    <scope>NUCLEOTIDE SEQUENCE</scope>
    <source>
        <strain evidence="4">SB3-54</strain>
    </source>
</reference>
<feature type="signal peptide" evidence="2">
    <location>
        <begin position="1"/>
        <end position="30"/>
    </location>
</feature>
<dbReference type="PANTHER" id="PTHR10963:SF60">
    <property type="entry name" value="GRAM-NEGATIVE BACTERIA-BINDING PROTEIN 1-RELATED"/>
    <property type="match status" value="1"/>
</dbReference>
<dbReference type="InterPro" id="IPR013320">
    <property type="entry name" value="ConA-like_dom_sf"/>
</dbReference>
<evidence type="ECO:0000259" key="3">
    <source>
        <dbReference type="PROSITE" id="PS51762"/>
    </source>
</evidence>
<dbReference type="CDD" id="cd08023">
    <property type="entry name" value="GH16_laminarinase_like"/>
    <property type="match status" value="1"/>
</dbReference>
<dbReference type="SUPFAM" id="SSF49899">
    <property type="entry name" value="Concanavalin A-like lectins/glucanases"/>
    <property type="match status" value="1"/>
</dbReference>
<dbReference type="GO" id="GO:0016787">
    <property type="term" value="F:hydrolase activity"/>
    <property type="evidence" value="ECO:0007669"/>
    <property type="project" value="UniProtKB-KW"/>
</dbReference>
<evidence type="ECO:0000313" key="5">
    <source>
        <dbReference type="Proteomes" id="UP001164693"/>
    </source>
</evidence>
<accession>A0ABY7K6E0</accession>
<keyword evidence="5" id="KW-1185">Reference proteome</keyword>
<sequence length="439" mass="44752">MSPHALLSPARIRIAGGALLVSAAVVLATAATPAPSAHLDSATPGTPGVAGSPRATWSPSAAGSLSAAAPSRPTPTGTAVAAPGAGGPGSGTPQASSRPTAGATAGSTAAGSSVEPAGGHRQATSPRAAQPARPAGRAFAPIAGTGAKAGKRSAPIKAATGSGTPACGGSAPRKADGSLWICSFDDEFSGTALDTGKWTVQTTKASGFHSGAECFTDSPRNIAVSGGTLRLTVRKEAAPFSCASPRGAYQTQYTSGTVNGFGKFAQAYGRFEVRAQLPSATVPGLQETLWLWPTDQFKYGAWPSSGEIDFGEFYSQYPGWAIPYLHYDVLQSSVNWATNTNVYTALPAPYAQPGMNCRINQAAFNTYTLTWQPGRLVIAINGQNCIVDNYAATGLSGAAPFDQPFFIALTQALGIGSNAPTASTPLPATTQVDYVRIWK</sequence>
<dbReference type="PANTHER" id="PTHR10963">
    <property type="entry name" value="GLYCOSYL HYDROLASE-RELATED"/>
    <property type="match status" value="1"/>
</dbReference>
<feature type="compositionally biased region" description="Low complexity" evidence="1">
    <location>
        <begin position="58"/>
        <end position="83"/>
    </location>
</feature>
<keyword evidence="4" id="KW-0378">Hydrolase</keyword>
<keyword evidence="2" id="KW-0732">Signal</keyword>
<gene>
    <name evidence="4" type="ORF">M6B22_07965</name>
</gene>
<feature type="compositionally biased region" description="Low complexity" evidence="1">
    <location>
        <begin position="121"/>
        <end position="143"/>
    </location>
</feature>
<protein>
    <submittedName>
        <fullName evidence="4">Glycoside hydrolase family 16 protein</fullName>
    </submittedName>
</protein>
<dbReference type="PROSITE" id="PS51762">
    <property type="entry name" value="GH16_2"/>
    <property type="match status" value="1"/>
</dbReference>
<evidence type="ECO:0000256" key="1">
    <source>
        <dbReference type="SAM" id="MobiDB-lite"/>
    </source>
</evidence>
<dbReference type="InterPro" id="IPR000757">
    <property type="entry name" value="Beta-glucanase-like"/>
</dbReference>
<evidence type="ECO:0000256" key="2">
    <source>
        <dbReference type="SAM" id="SignalP"/>
    </source>
</evidence>
<evidence type="ECO:0000313" key="4">
    <source>
        <dbReference type="EMBL" id="WAX58686.1"/>
    </source>
</evidence>
<dbReference type="InterPro" id="IPR050546">
    <property type="entry name" value="Glycosyl_Hydrlase_16"/>
</dbReference>
<feature type="region of interest" description="Disordered" evidence="1">
    <location>
        <begin position="34"/>
        <end position="172"/>
    </location>
</feature>
<dbReference type="Proteomes" id="UP001164693">
    <property type="component" value="Chromosome"/>
</dbReference>
<feature type="compositionally biased region" description="Low complexity" evidence="1">
    <location>
        <begin position="91"/>
        <end position="113"/>
    </location>
</feature>
<dbReference type="Gene3D" id="2.60.120.200">
    <property type="match status" value="1"/>
</dbReference>
<feature type="domain" description="GH16" evidence="3">
    <location>
        <begin position="157"/>
        <end position="439"/>
    </location>
</feature>
<dbReference type="EMBL" id="CP097463">
    <property type="protein sequence ID" value="WAX58686.1"/>
    <property type="molecule type" value="Genomic_DNA"/>
</dbReference>
<dbReference type="Pfam" id="PF00722">
    <property type="entry name" value="Glyco_hydro_16"/>
    <property type="match status" value="1"/>
</dbReference>
<feature type="chain" id="PRO_5045701262" evidence="2">
    <location>
        <begin position="31"/>
        <end position="439"/>
    </location>
</feature>
<name>A0ABY7K6E0_9ACTN</name>